<dbReference type="eggNOG" id="COG4747">
    <property type="taxonomic scope" value="Bacteria"/>
</dbReference>
<dbReference type="HOGENOM" id="CLU_3151029_0_0_6"/>
<organism evidence="1 2">
    <name type="scientific">Citrobacter rodentium (strain ICC168)</name>
    <name type="common">Citrobacter freundii biotype 4280</name>
    <dbReference type="NCBI Taxonomy" id="637910"/>
    <lineage>
        <taxon>Bacteria</taxon>
        <taxon>Pseudomonadati</taxon>
        <taxon>Pseudomonadota</taxon>
        <taxon>Gammaproteobacteria</taxon>
        <taxon>Enterobacterales</taxon>
        <taxon>Enterobacteriaceae</taxon>
        <taxon>Citrobacter</taxon>
    </lineage>
</organism>
<evidence type="ECO:0000313" key="2">
    <source>
        <dbReference type="Proteomes" id="UP000001889"/>
    </source>
</evidence>
<evidence type="ECO:0000313" key="1">
    <source>
        <dbReference type="EMBL" id="CBG90100.1"/>
    </source>
</evidence>
<dbReference type="EMBL" id="FN543502">
    <property type="protein sequence ID" value="CBG90100.1"/>
    <property type="molecule type" value="Genomic_DNA"/>
</dbReference>
<dbReference type="KEGG" id="cro:ROD_33861"/>
<dbReference type="Proteomes" id="UP000001889">
    <property type="component" value="Chromosome"/>
</dbReference>
<name>D2TP29_CITRI</name>
<gene>
    <name evidence="1" type="ordered locus">ROD_33861</name>
</gene>
<dbReference type="AlphaFoldDB" id="D2TP29"/>
<accession>D2TP29</accession>
<protein>
    <submittedName>
        <fullName evidence="1">Uncharacterized protein</fullName>
    </submittedName>
</protein>
<keyword evidence="2" id="KW-1185">Reference proteome</keyword>
<proteinExistence type="predicted"/>
<reference evidence="1 2" key="1">
    <citation type="journal article" date="2010" name="J. Bacteriol.">
        <title>The Citrobacter rodentium genome sequence reveals convergent evolution with human pathogenic Escherichia coli.</title>
        <authorList>
            <person name="Petty N.K."/>
            <person name="Bulgin R."/>
            <person name="Crepin V.F."/>
            <person name="Cerdeno-Tarraga A.M."/>
            <person name="Schroeder G.N."/>
            <person name="Quail M.A."/>
            <person name="Lennard N."/>
            <person name="Corton C."/>
            <person name="Barron A."/>
            <person name="Clark L."/>
            <person name="Toribio A.L."/>
            <person name="Parkhill J."/>
            <person name="Dougan G."/>
            <person name="Frankel G."/>
            <person name="Thomson N.R."/>
        </authorList>
    </citation>
    <scope>NUCLEOTIDE SEQUENCE [LARGE SCALE GENOMIC DNA]</scope>
    <source>
        <strain evidence="1 2">ICC168</strain>
    </source>
</reference>
<sequence length="48" mass="5391">MPDAGHAHFLVEDGEKAHLVLLETGFDVQSVRRPLIRKLRQEQPGELG</sequence>